<proteinExistence type="predicted"/>
<protein>
    <submittedName>
        <fullName evidence="1">Transposase</fullName>
    </submittedName>
</protein>
<name>A0A2A6ZZ49_9FIRM</name>
<dbReference type="Proteomes" id="UP000219901">
    <property type="component" value="Unassembled WGS sequence"/>
</dbReference>
<dbReference type="AlphaFoldDB" id="A0A2A6ZZ49"/>
<sequence>MIGGKRLLENTNTSYELRLGKTTFIVCVKQAETAKKPLEKAIFDICKQEILGGTSTAQKFNLENLAKTS</sequence>
<evidence type="ECO:0000313" key="2">
    <source>
        <dbReference type="Proteomes" id="UP000219901"/>
    </source>
</evidence>
<comment type="caution">
    <text evidence="1">The sequence shown here is derived from an EMBL/GenBank/DDBJ whole genome shotgun (WGS) entry which is preliminary data.</text>
</comment>
<evidence type="ECO:0000313" key="1">
    <source>
        <dbReference type="EMBL" id="PDX72171.1"/>
    </source>
</evidence>
<dbReference type="EMBL" id="NMTV01000055">
    <property type="protein sequence ID" value="PDX72171.1"/>
    <property type="molecule type" value="Genomic_DNA"/>
</dbReference>
<gene>
    <name evidence="1" type="ORF">CGS55_09685</name>
</gene>
<organism evidence="1 2">
    <name type="scientific">Faecalibacterium prausnitzii</name>
    <dbReference type="NCBI Taxonomy" id="853"/>
    <lineage>
        <taxon>Bacteria</taxon>
        <taxon>Bacillati</taxon>
        <taxon>Bacillota</taxon>
        <taxon>Clostridia</taxon>
        <taxon>Eubacteriales</taxon>
        <taxon>Oscillospiraceae</taxon>
        <taxon>Faecalibacterium</taxon>
    </lineage>
</organism>
<accession>A0A2A6ZZ49</accession>
<reference evidence="1 2" key="1">
    <citation type="journal article" date="2017" name="Front. Microbiol.">
        <title>New Insights into the Diversity of the Genus Faecalibacterium.</title>
        <authorList>
            <person name="Benevides L."/>
            <person name="Burman S."/>
            <person name="Martin R."/>
            <person name="Robert V."/>
            <person name="Thomas M."/>
            <person name="Miquel S."/>
            <person name="Chain F."/>
            <person name="Sokol H."/>
            <person name="Bermudez-Humaran L.G."/>
            <person name="Morrison M."/>
            <person name="Langella P."/>
            <person name="Azevedo V.A."/>
            <person name="Chatel J.M."/>
            <person name="Soares S."/>
        </authorList>
    </citation>
    <scope>NUCLEOTIDE SEQUENCE [LARGE SCALE GENOMIC DNA]</scope>
    <source>
        <strain evidence="1 2">CNCM I 4546</strain>
    </source>
</reference>